<evidence type="ECO:0000256" key="2">
    <source>
        <dbReference type="ARBA" id="ARBA00022729"/>
    </source>
</evidence>
<dbReference type="SUPFAM" id="SSF52058">
    <property type="entry name" value="L domain-like"/>
    <property type="match status" value="1"/>
</dbReference>
<evidence type="ECO:0000313" key="6">
    <source>
        <dbReference type="Proteomes" id="UP001152562"/>
    </source>
</evidence>
<keyword evidence="4" id="KW-0812">Transmembrane</keyword>
<dbReference type="PANTHER" id="PTHR24369:SF210">
    <property type="entry name" value="CHAOPTIN-RELATED"/>
    <property type="match status" value="1"/>
</dbReference>
<dbReference type="Proteomes" id="UP001152562">
    <property type="component" value="Unassembled WGS sequence"/>
</dbReference>
<dbReference type="InterPro" id="IPR032675">
    <property type="entry name" value="LRR_dom_sf"/>
</dbReference>
<organism evidence="5 6">
    <name type="scientific">Pieris brassicae</name>
    <name type="common">White butterfly</name>
    <name type="synonym">Large white butterfly</name>
    <dbReference type="NCBI Taxonomy" id="7116"/>
    <lineage>
        <taxon>Eukaryota</taxon>
        <taxon>Metazoa</taxon>
        <taxon>Ecdysozoa</taxon>
        <taxon>Arthropoda</taxon>
        <taxon>Hexapoda</taxon>
        <taxon>Insecta</taxon>
        <taxon>Pterygota</taxon>
        <taxon>Neoptera</taxon>
        <taxon>Endopterygota</taxon>
        <taxon>Lepidoptera</taxon>
        <taxon>Glossata</taxon>
        <taxon>Ditrysia</taxon>
        <taxon>Papilionoidea</taxon>
        <taxon>Pieridae</taxon>
        <taxon>Pierinae</taxon>
        <taxon>Pieris</taxon>
    </lineage>
</organism>
<evidence type="ECO:0008006" key="7">
    <source>
        <dbReference type="Google" id="ProtNLM"/>
    </source>
</evidence>
<comment type="caution">
    <text evidence="5">The sequence shown here is derived from an EMBL/GenBank/DDBJ whole genome shotgun (WGS) entry which is preliminary data.</text>
</comment>
<sequence>MTEKSKETIFTALRNPSCSKGWLRWIVQLFFGIIIVSSFTLILLMSLKTRPSKYDQLSRCSIHNCRVVCFETPYYDKYENDIIEAAWQTNAICPTIVLTLQRPHFPNRTLPQNWLSKIRSHVNELAIIDGNLKHIPHRAFNTHFSSKLNTLILEKVGLSSWEPETFMGLTGLKQLYIKDCVFKNVTRNALQAVDDTLEFLDIKAGFEWNPRNLTGSADLRAISVVDFSLNPFYSILDKFSFTQIRMCKILHLNSCRISYLGLGTFDPLDYIEKIYLNDNYLVVVSDGLFRKIIPRTPRIVLHDNLWYCNCSFTDIRELSSRGLIIVDPICRHPENLKGHTFTDFNDYCKRNEKPQPDVELGELGNEDNQIHKDRKSNNKTHTFHINGVCYNSTCQVFRVDSDVYNNGCRINRLKINEMTRARSSNLWPDAQDSDWLSLTFSIRSNQLSIVELSPKNVDPDQGLLWFESSCPDDVYCINSIPDVLKIFDQRYGVQYTFCLFDLRTSVIKSSQCISYTFPISSDMNVGYSKSKFMIIGFTILSIICLICGAICVYALIHRNPNLLKGNKRIVFVKHKEINALILPPKVPLRSFDHSNDDNVEKKIFFVTTHQSVSNLERTESFSPSSNEVSYISALQPTHEQLTQWRNKQSLKSPYKSPADFNFSKMFNNDSLPYYSLNETIYDTPYDAVRNEIARKQ</sequence>
<keyword evidence="4" id="KW-0472">Membrane</keyword>
<dbReference type="AlphaFoldDB" id="A0A9P0XFY3"/>
<keyword evidence="4" id="KW-1133">Transmembrane helix</keyword>
<dbReference type="Gene3D" id="3.80.10.10">
    <property type="entry name" value="Ribonuclease Inhibitor"/>
    <property type="match status" value="1"/>
</dbReference>
<evidence type="ECO:0000256" key="3">
    <source>
        <dbReference type="ARBA" id="ARBA00022737"/>
    </source>
</evidence>
<evidence type="ECO:0000256" key="4">
    <source>
        <dbReference type="SAM" id="Phobius"/>
    </source>
</evidence>
<keyword evidence="1" id="KW-0433">Leucine-rich repeat</keyword>
<accession>A0A9P0XFY3</accession>
<dbReference type="GO" id="GO:0005886">
    <property type="term" value="C:plasma membrane"/>
    <property type="evidence" value="ECO:0007669"/>
    <property type="project" value="TreeGrafter"/>
</dbReference>
<reference evidence="5" key="1">
    <citation type="submission" date="2022-05" db="EMBL/GenBank/DDBJ databases">
        <authorList>
            <person name="Okamura Y."/>
        </authorList>
    </citation>
    <scope>NUCLEOTIDE SEQUENCE</scope>
</reference>
<name>A0A9P0XFY3_PIEBR</name>
<evidence type="ECO:0000256" key="1">
    <source>
        <dbReference type="ARBA" id="ARBA00022614"/>
    </source>
</evidence>
<keyword evidence="3" id="KW-0677">Repeat</keyword>
<dbReference type="PANTHER" id="PTHR24369">
    <property type="entry name" value="ANTIGEN BSP, PUTATIVE-RELATED"/>
    <property type="match status" value="1"/>
</dbReference>
<dbReference type="InterPro" id="IPR050541">
    <property type="entry name" value="LRR_TM_domain-containing"/>
</dbReference>
<keyword evidence="6" id="KW-1185">Reference proteome</keyword>
<proteinExistence type="predicted"/>
<keyword evidence="2" id="KW-0732">Signal</keyword>
<feature type="transmembrane region" description="Helical" evidence="4">
    <location>
        <begin position="22"/>
        <end position="44"/>
    </location>
</feature>
<evidence type="ECO:0000313" key="5">
    <source>
        <dbReference type="EMBL" id="CAH4037255.1"/>
    </source>
</evidence>
<feature type="transmembrane region" description="Helical" evidence="4">
    <location>
        <begin position="532"/>
        <end position="556"/>
    </location>
</feature>
<gene>
    <name evidence="5" type="ORF">PIBRA_LOCUS12960</name>
</gene>
<protein>
    <recommendedName>
        <fullName evidence="7">LRRCT domain-containing protein</fullName>
    </recommendedName>
</protein>
<dbReference type="EMBL" id="CALOZG010000085">
    <property type="protein sequence ID" value="CAH4037255.1"/>
    <property type="molecule type" value="Genomic_DNA"/>
</dbReference>